<dbReference type="PANTHER" id="PTHR21364:SF1">
    <property type="entry name" value="GENERAL ODORANT-BINDING PROTEIN LUSH"/>
    <property type="match status" value="1"/>
</dbReference>
<evidence type="ECO:0000256" key="1">
    <source>
        <dbReference type="ARBA" id="ARBA00004613"/>
    </source>
</evidence>
<dbReference type="AlphaFoldDB" id="A0A084WAI8"/>
<dbReference type="GO" id="GO:0005576">
    <property type="term" value="C:extracellular region"/>
    <property type="evidence" value="ECO:0007669"/>
    <property type="project" value="UniProtKB-SubCell"/>
</dbReference>
<protein>
    <submittedName>
        <fullName evidence="4 5">Uncharacterized protein</fullName>
    </submittedName>
</protein>
<evidence type="ECO:0000313" key="6">
    <source>
        <dbReference type="Proteomes" id="UP000030765"/>
    </source>
</evidence>
<dbReference type="PANTHER" id="PTHR21364">
    <property type="entry name" value="GENERAL ODORANT-BINDING PROTEIN 19A"/>
    <property type="match status" value="1"/>
</dbReference>
<name>A0A084WAI8_ANOSI</name>
<dbReference type="InterPro" id="IPR036728">
    <property type="entry name" value="PBP_GOBP_sf"/>
</dbReference>
<dbReference type="Pfam" id="PF01395">
    <property type="entry name" value="PBP_GOBP"/>
    <property type="match status" value="1"/>
</dbReference>
<comment type="similarity">
    <text evidence="2">Belongs to the PBP/GOBP family.</text>
</comment>
<dbReference type="EnsemblMetazoa" id="ASIC015263-RA">
    <property type="protein sequence ID" value="ASIC015263-PA"/>
    <property type="gene ID" value="ASIC015263"/>
</dbReference>
<evidence type="ECO:0000313" key="4">
    <source>
        <dbReference type="EMBL" id="KFB47232.1"/>
    </source>
</evidence>
<dbReference type="GO" id="GO:0035275">
    <property type="term" value="F:dibutyl phthalate binding"/>
    <property type="evidence" value="ECO:0007669"/>
    <property type="project" value="TreeGrafter"/>
</dbReference>
<dbReference type="GO" id="GO:0005549">
    <property type="term" value="F:odorant binding"/>
    <property type="evidence" value="ECO:0007669"/>
    <property type="project" value="InterPro"/>
</dbReference>
<dbReference type="EMBL" id="ATLV01022198">
    <property type="status" value="NOT_ANNOTATED_CDS"/>
    <property type="molecule type" value="Genomic_DNA"/>
</dbReference>
<dbReference type="SMR" id="A0A084WAI8"/>
<dbReference type="CDD" id="cd23992">
    <property type="entry name" value="PBP_GOBP"/>
    <property type="match status" value="1"/>
</dbReference>
<dbReference type="SMART" id="SM00708">
    <property type="entry name" value="PhBP"/>
    <property type="match status" value="1"/>
</dbReference>
<reference evidence="5" key="2">
    <citation type="submission" date="2020-05" db="UniProtKB">
        <authorList>
            <consortium name="EnsemblMetazoa"/>
        </authorList>
    </citation>
    <scope>IDENTIFICATION</scope>
</reference>
<evidence type="ECO:0000313" key="5">
    <source>
        <dbReference type="EnsemblMetazoa" id="ASIC015263-PA"/>
    </source>
</evidence>
<dbReference type="VEuPathDB" id="VectorBase:ASIC015263"/>
<dbReference type="EMBL" id="KE525330">
    <property type="protein sequence ID" value="KFB47232.1"/>
    <property type="molecule type" value="Genomic_DNA"/>
</dbReference>
<dbReference type="Gene3D" id="1.10.238.20">
    <property type="entry name" value="Pheromone/general odorant binding protein domain"/>
    <property type="match status" value="1"/>
</dbReference>
<evidence type="ECO:0000256" key="3">
    <source>
        <dbReference type="ARBA" id="ARBA00022525"/>
    </source>
</evidence>
<proteinExistence type="inferred from homology"/>
<evidence type="ECO:0000256" key="2">
    <source>
        <dbReference type="ARBA" id="ARBA00008098"/>
    </source>
</evidence>
<reference evidence="4 6" key="1">
    <citation type="journal article" date="2014" name="BMC Genomics">
        <title>Genome sequence of Anopheles sinensis provides insight into genetics basis of mosquito competence for malaria parasites.</title>
        <authorList>
            <person name="Zhou D."/>
            <person name="Zhang D."/>
            <person name="Ding G."/>
            <person name="Shi L."/>
            <person name="Hou Q."/>
            <person name="Ye Y."/>
            <person name="Xu Y."/>
            <person name="Zhou H."/>
            <person name="Xiong C."/>
            <person name="Li S."/>
            <person name="Yu J."/>
            <person name="Hong S."/>
            <person name="Yu X."/>
            <person name="Zou P."/>
            <person name="Chen C."/>
            <person name="Chang X."/>
            <person name="Wang W."/>
            <person name="Lv Y."/>
            <person name="Sun Y."/>
            <person name="Ma L."/>
            <person name="Shen B."/>
            <person name="Zhu C."/>
        </authorList>
    </citation>
    <scope>NUCLEOTIDE SEQUENCE [LARGE SCALE GENOMIC DNA]</scope>
</reference>
<dbReference type="VEuPathDB" id="VectorBase:ASIS024444"/>
<dbReference type="InterPro" id="IPR006170">
    <property type="entry name" value="PBP/GOBP"/>
</dbReference>
<organism evidence="4">
    <name type="scientific">Anopheles sinensis</name>
    <name type="common">Mosquito</name>
    <dbReference type="NCBI Taxonomy" id="74873"/>
    <lineage>
        <taxon>Eukaryota</taxon>
        <taxon>Metazoa</taxon>
        <taxon>Ecdysozoa</taxon>
        <taxon>Arthropoda</taxon>
        <taxon>Hexapoda</taxon>
        <taxon>Insecta</taxon>
        <taxon>Pterygota</taxon>
        <taxon>Neoptera</taxon>
        <taxon>Endopterygota</taxon>
        <taxon>Diptera</taxon>
        <taxon>Nematocera</taxon>
        <taxon>Culicoidea</taxon>
        <taxon>Culicidae</taxon>
        <taxon>Anophelinae</taxon>
        <taxon>Anopheles</taxon>
    </lineage>
</organism>
<dbReference type="OMA" id="CMYDFDP"/>
<sequence length="151" mass="16780">MTMKQLTNSMDMMRQACAPKYKVEEAELHALRKSMFPADPHKELKCYTMCIAQMAGTVNDKKGEISFSKTMAQIEAMLPPDIKPKAKEALTHCKDVRNKLLSGIKQHRMVTRTRGIVLRIFEAICNCTNSAPIPGQRPATAPANLGCSSKN</sequence>
<keyword evidence="3" id="KW-0964">Secreted</keyword>
<dbReference type="Proteomes" id="UP000030765">
    <property type="component" value="Unassembled WGS sequence"/>
</dbReference>
<dbReference type="SUPFAM" id="SSF47565">
    <property type="entry name" value="Insect pheromone/odorant-binding proteins"/>
    <property type="match status" value="1"/>
</dbReference>
<dbReference type="GO" id="GO:0007608">
    <property type="term" value="P:sensory perception of smell"/>
    <property type="evidence" value="ECO:0007669"/>
    <property type="project" value="TreeGrafter"/>
</dbReference>
<dbReference type="OrthoDB" id="6610259at2759"/>
<gene>
    <name evidence="4" type="ORF">ZHAS_00015263</name>
</gene>
<keyword evidence="6" id="KW-1185">Reference proteome</keyword>
<dbReference type="FunFam" id="1.10.238.20:FF:000001">
    <property type="entry name" value="General odorant-binding protein lush"/>
    <property type="match status" value="1"/>
</dbReference>
<comment type="subcellular location">
    <subcellularLocation>
        <location evidence="1">Secreted</location>
    </subcellularLocation>
</comment>
<accession>A0A084WAI8</accession>
<dbReference type="GO" id="GO:0042048">
    <property type="term" value="P:olfactory behavior"/>
    <property type="evidence" value="ECO:0007669"/>
    <property type="project" value="TreeGrafter"/>
</dbReference>